<gene>
    <name evidence="1" type="ORF">HNQ85_000764</name>
</gene>
<dbReference type="EMBL" id="JACDUU010000001">
    <property type="protein sequence ID" value="MBA2870506.1"/>
    <property type="molecule type" value="Genomic_DNA"/>
</dbReference>
<proteinExistence type="predicted"/>
<evidence type="ECO:0000313" key="1">
    <source>
        <dbReference type="EMBL" id="MBA2870506.1"/>
    </source>
</evidence>
<keyword evidence="2" id="KW-1185">Reference proteome</keyword>
<organism evidence="1 2">
    <name type="scientific">[Anoxybacillus] calidus</name>
    <dbReference type="NCBI Taxonomy" id="575178"/>
    <lineage>
        <taxon>Bacteria</taxon>
        <taxon>Bacillati</taxon>
        <taxon>Bacillota</taxon>
        <taxon>Bacilli</taxon>
        <taxon>Bacillales</taxon>
        <taxon>Anoxybacillaceae</taxon>
        <taxon>Paranoxybacillus</taxon>
    </lineage>
</organism>
<dbReference type="Proteomes" id="UP000580891">
    <property type="component" value="Unassembled WGS sequence"/>
</dbReference>
<evidence type="ECO:0000313" key="2">
    <source>
        <dbReference type="Proteomes" id="UP000580891"/>
    </source>
</evidence>
<reference evidence="1 2" key="1">
    <citation type="submission" date="2020-07" db="EMBL/GenBank/DDBJ databases">
        <title>Genomic Encyclopedia of Type Strains, Phase IV (KMG-IV): sequencing the most valuable type-strain genomes for metagenomic binning, comparative biology and taxonomic classification.</title>
        <authorList>
            <person name="Goeker M."/>
        </authorList>
    </citation>
    <scope>NUCLEOTIDE SEQUENCE [LARGE SCALE GENOMIC DNA]</scope>
    <source>
        <strain evidence="1 2">DSM 25220</strain>
    </source>
</reference>
<accession>A0A7W0BVS6</accession>
<name>A0A7W0BVS6_9BACL</name>
<comment type="caution">
    <text evidence="1">The sequence shown here is derived from an EMBL/GenBank/DDBJ whole genome shotgun (WGS) entry which is preliminary data.</text>
</comment>
<protein>
    <submittedName>
        <fullName evidence="1">Uncharacterized protein</fullName>
    </submittedName>
</protein>
<dbReference type="AlphaFoldDB" id="A0A7W0BVS6"/>
<sequence>MEWKQVKMEVEYDTKMNNNQASDLLQKKHNFSIANTEVKQIIMDEKKILHTGFHDNGTISFTLTNGKIHSFIILKNNLTFIC</sequence>